<evidence type="ECO:0000256" key="5">
    <source>
        <dbReference type="ARBA" id="ARBA00012917"/>
    </source>
</evidence>
<keyword evidence="7" id="KW-0378">Hydrolase</keyword>
<evidence type="ECO:0000313" key="11">
    <source>
        <dbReference type="EMBL" id="CAH2005234.1"/>
    </source>
</evidence>
<evidence type="ECO:0000256" key="3">
    <source>
        <dbReference type="ARBA" id="ARBA00010040"/>
    </source>
</evidence>
<evidence type="ECO:0000256" key="2">
    <source>
        <dbReference type="ARBA" id="ARBA00004496"/>
    </source>
</evidence>
<comment type="subunit">
    <text evidence="4">Homotetramer.</text>
</comment>
<evidence type="ECO:0000259" key="9">
    <source>
        <dbReference type="Pfam" id="PF00326"/>
    </source>
</evidence>
<keyword evidence="6" id="KW-0963">Cytoplasm</keyword>
<feature type="domain" description="Peptidase S9 prolyl oligopeptidase catalytic" evidence="9">
    <location>
        <begin position="494"/>
        <end position="698"/>
    </location>
</feature>
<dbReference type="Pfam" id="PF00326">
    <property type="entry name" value="Peptidase_S9"/>
    <property type="match status" value="1"/>
</dbReference>
<proteinExistence type="inferred from homology"/>
<evidence type="ECO:0000259" key="10">
    <source>
        <dbReference type="Pfam" id="PF19283"/>
    </source>
</evidence>
<accession>A0A9P0LTH4</accession>
<organism evidence="11 12">
    <name type="scientific">Acanthoscelides obtectus</name>
    <name type="common">Bean weevil</name>
    <name type="synonym">Bruchus obtectus</name>
    <dbReference type="NCBI Taxonomy" id="200917"/>
    <lineage>
        <taxon>Eukaryota</taxon>
        <taxon>Metazoa</taxon>
        <taxon>Ecdysozoa</taxon>
        <taxon>Arthropoda</taxon>
        <taxon>Hexapoda</taxon>
        <taxon>Insecta</taxon>
        <taxon>Pterygota</taxon>
        <taxon>Neoptera</taxon>
        <taxon>Endopterygota</taxon>
        <taxon>Coleoptera</taxon>
        <taxon>Polyphaga</taxon>
        <taxon>Cucujiformia</taxon>
        <taxon>Chrysomeloidea</taxon>
        <taxon>Chrysomelidae</taxon>
        <taxon>Bruchinae</taxon>
        <taxon>Bruchini</taxon>
        <taxon>Acanthoscelides</taxon>
    </lineage>
</organism>
<dbReference type="Proteomes" id="UP001152888">
    <property type="component" value="Unassembled WGS sequence"/>
</dbReference>
<comment type="catalytic activity">
    <reaction evidence="1">
        <text>Cleavage of an N-acetyl or N-formyl amino acid from the N-terminus of a polypeptide.</text>
        <dbReference type="EC" id="3.4.19.1"/>
    </reaction>
</comment>
<evidence type="ECO:0000256" key="7">
    <source>
        <dbReference type="ARBA" id="ARBA00022801"/>
    </source>
</evidence>
<comment type="subcellular location">
    <subcellularLocation>
        <location evidence="2">Cytoplasm</location>
    </subcellularLocation>
</comment>
<evidence type="ECO:0000256" key="1">
    <source>
        <dbReference type="ARBA" id="ARBA00000721"/>
    </source>
</evidence>
<evidence type="ECO:0000256" key="8">
    <source>
        <dbReference type="SAM" id="MobiDB-lite"/>
    </source>
</evidence>
<keyword evidence="12" id="KW-1185">Reference proteome</keyword>
<name>A0A9P0LTH4_ACAOB</name>
<dbReference type="OrthoDB" id="416344at2759"/>
<dbReference type="Pfam" id="PF19283">
    <property type="entry name" value="APEH_N"/>
    <property type="match status" value="1"/>
</dbReference>
<dbReference type="EC" id="3.4.19.1" evidence="5"/>
<dbReference type="EMBL" id="CAKOFQ010007631">
    <property type="protein sequence ID" value="CAH2005234.1"/>
    <property type="molecule type" value="Genomic_DNA"/>
</dbReference>
<protein>
    <recommendedName>
        <fullName evidence="5">acylaminoacyl-peptidase</fullName>
        <ecNumber evidence="5">3.4.19.1</ecNumber>
    </recommendedName>
</protein>
<dbReference type="Gene3D" id="3.40.50.1820">
    <property type="entry name" value="alpha/beta hydrolase"/>
    <property type="match status" value="1"/>
</dbReference>
<dbReference type="PANTHER" id="PTHR42776">
    <property type="entry name" value="SERINE PEPTIDASE S9 FAMILY MEMBER"/>
    <property type="match status" value="1"/>
</dbReference>
<dbReference type="GO" id="GO:0004252">
    <property type="term" value="F:serine-type endopeptidase activity"/>
    <property type="evidence" value="ECO:0007669"/>
    <property type="project" value="TreeGrafter"/>
</dbReference>
<dbReference type="PANTHER" id="PTHR42776:SF4">
    <property type="entry name" value="ACYLAMINO-ACID-RELEASING ENZYME"/>
    <property type="match status" value="1"/>
</dbReference>
<dbReference type="SUPFAM" id="SSF53474">
    <property type="entry name" value="alpha/beta-Hydrolases"/>
    <property type="match status" value="1"/>
</dbReference>
<sequence>MSTKADKFVKTYKQLSQIPAALGGTIRSNGVISSLWSQRDIEKGKTTKFIKNFFTVDLKPVADVNPIDVSTEVLSRFSKSEKYRAVLRDLDSKQYLEIWQGHNTIRTVDLNALDVHGSVYSDGEFSSFEWSPDEKKLLYVAEKKPVKSEPFYKRKSPTANDEGGTGDEEKSKGEEYLFIQDWGEQLVGKKYSILAEYDVESDSVTILKGLPDNICIAQPKYSNDGSYIVGVAYEAEPRKLGLIYCSNRLSTIFRLDFSGNYLDLPLKDVSVKSPIFSCDGKTLVWLQRKAGGPHAACMSLVKTALPLSEKSPVETVVPVVDTEIKINGGKTFYGLYNSTFLKRPWASGNRLIVNTNQKYAVNAYVIDIENGDISELSYHDGSQIVFDVKDDILLATQRTYLKPDKLVLGKLSPSGADIVWNDLTSSQVVDGLENCTYQYLDLIADEGGYNSFNATYVGPKDGKDKSVPLIVWPHGGPHSSFTNNLILQGSMYLKFGFAILFINYRGSTGCGQKCVEFLTGKIGDTDVKDCVQATDTALKKYPWLNPDAMALVGGSHGGFLVAHLSGQYPDRFHAVVARNPVIDVSSMSIISDIPDWCYVEAGKEYTQKGEIDNDILLKMRKVSPIMHAHKVKAPTMLHIGSKDLRVPHHQGTEFHLRLKANGIPTRMHLYDDNHPLGSVPNEFDHIINAMLWISEHLKMDN</sequence>
<evidence type="ECO:0000256" key="4">
    <source>
        <dbReference type="ARBA" id="ARBA00011881"/>
    </source>
</evidence>
<comment type="similarity">
    <text evidence="3">Belongs to the peptidase S9C family.</text>
</comment>
<gene>
    <name evidence="11" type="ORF">ACAOBT_LOCUS28422</name>
</gene>
<dbReference type="InterPro" id="IPR001375">
    <property type="entry name" value="Peptidase_S9_cat"/>
</dbReference>
<dbReference type="InterPro" id="IPR045550">
    <property type="entry name" value="AARE_N"/>
</dbReference>
<evidence type="ECO:0000256" key="6">
    <source>
        <dbReference type="ARBA" id="ARBA00022490"/>
    </source>
</evidence>
<feature type="region of interest" description="Disordered" evidence="8">
    <location>
        <begin position="151"/>
        <end position="171"/>
    </location>
</feature>
<reference evidence="11" key="1">
    <citation type="submission" date="2022-03" db="EMBL/GenBank/DDBJ databases">
        <authorList>
            <person name="Sayadi A."/>
        </authorList>
    </citation>
    <scope>NUCLEOTIDE SEQUENCE</scope>
</reference>
<dbReference type="GO" id="GO:0006508">
    <property type="term" value="P:proteolysis"/>
    <property type="evidence" value="ECO:0007669"/>
    <property type="project" value="InterPro"/>
</dbReference>
<comment type="caution">
    <text evidence="11">The sequence shown here is derived from an EMBL/GenBank/DDBJ whole genome shotgun (WGS) entry which is preliminary data.</text>
</comment>
<evidence type="ECO:0000313" key="12">
    <source>
        <dbReference type="Proteomes" id="UP001152888"/>
    </source>
</evidence>
<dbReference type="SUPFAM" id="SSF82171">
    <property type="entry name" value="DPP6 N-terminal domain-like"/>
    <property type="match status" value="1"/>
</dbReference>
<dbReference type="GO" id="GO:0005737">
    <property type="term" value="C:cytoplasm"/>
    <property type="evidence" value="ECO:0007669"/>
    <property type="project" value="UniProtKB-SubCell"/>
</dbReference>
<feature type="domain" description="Acylamino-acid-releasing enzyme N-terminal" evidence="10">
    <location>
        <begin position="66"/>
        <end position="417"/>
    </location>
</feature>
<dbReference type="InterPro" id="IPR029058">
    <property type="entry name" value="AB_hydrolase_fold"/>
</dbReference>
<dbReference type="AlphaFoldDB" id="A0A9P0LTH4"/>
<dbReference type="GO" id="GO:0008242">
    <property type="term" value="F:omega peptidase activity"/>
    <property type="evidence" value="ECO:0007669"/>
    <property type="project" value="UniProtKB-EC"/>
</dbReference>